<feature type="transmembrane region" description="Helical" evidence="1">
    <location>
        <begin position="213"/>
        <end position="234"/>
    </location>
</feature>
<reference evidence="2" key="1">
    <citation type="submission" date="2019-06" db="EMBL/GenBank/DDBJ databases">
        <authorList>
            <person name="Zheng W."/>
        </authorList>
    </citation>
    <scope>NUCLEOTIDE SEQUENCE</scope>
    <source>
        <strain evidence="2">QDHG01</strain>
    </source>
</reference>
<evidence type="ECO:0008006" key="4">
    <source>
        <dbReference type="Google" id="ProtNLM"/>
    </source>
</evidence>
<gene>
    <name evidence="2" type="ORF">FGO68_gene13799</name>
</gene>
<feature type="transmembrane region" description="Helical" evidence="1">
    <location>
        <begin position="82"/>
        <end position="102"/>
    </location>
</feature>
<keyword evidence="1" id="KW-0812">Transmembrane</keyword>
<evidence type="ECO:0000256" key="1">
    <source>
        <dbReference type="SAM" id="Phobius"/>
    </source>
</evidence>
<evidence type="ECO:0000313" key="2">
    <source>
        <dbReference type="EMBL" id="TNV74644.1"/>
    </source>
</evidence>
<feature type="transmembrane region" description="Helical" evidence="1">
    <location>
        <begin position="240"/>
        <end position="258"/>
    </location>
</feature>
<feature type="transmembrane region" description="Helical" evidence="1">
    <location>
        <begin position="270"/>
        <end position="291"/>
    </location>
</feature>
<keyword evidence="3" id="KW-1185">Reference proteome</keyword>
<feature type="transmembrane region" description="Helical" evidence="1">
    <location>
        <begin position="172"/>
        <end position="192"/>
    </location>
</feature>
<evidence type="ECO:0000313" key="3">
    <source>
        <dbReference type="Proteomes" id="UP000785679"/>
    </source>
</evidence>
<protein>
    <recommendedName>
        <fullName evidence="4">TRP C-terminal domain-containing protein</fullName>
    </recommendedName>
</protein>
<name>A0A8J8SXN4_HALGN</name>
<dbReference type="Proteomes" id="UP000785679">
    <property type="component" value="Unassembled WGS sequence"/>
</dbReference>
<accession>A0A8J8SXN4</accession>
<organism evidence="2 3">
    <name type="scientific">Halteria grandinella</name>
    <dbReference type="NCBI Taxonomy" id="5974"/>
    <lineage>
        <taxon>Eukaryota</taxon>
        <taxon>Sar</taxon>
        <taxon>Alveolata</taxon>
        <taxon>Ciliophora</taxon>
        <taxon>Intramacronucleata</taxon>
        <taxon>Spirotrichea</taxon>
        <taxon>Stichotrichia</taxon>
        <taxon>Sporadotrichida</taxon>
        <taxon>Halteriidae</taxon>
        <taxon>Halteria</taxon>
    </lineage>
</organism>
<comment type="caution">
    <text evidence="2">The sequence shown here is derived from an EMBL/GenBank/DDBJ whole genome shotgun (WGS) entry which is preliminary data.</text>
</comment>
<dbReference type="AlphaFoldDB" id="A0A8J8SXN4"/>
<keyword evidence="1" id="KW-1133">Transmembrane helix</keyword>
<proteinExistence type="predicted"/>
<dbReference type="EMBL" id="RRYP01016745">
    <property type="protein sequence ID" value="TNV74644.1"/>
    <property type="molecule type" value="Genomic_DNA"/>
</dbReference>
<keyword evidence="1" id="KW-0472">Membrane</keyword>
<feature type="transmembrane region" description="Helical" evidence="1">
    <location>
        <begin position="297"/>
        <end position="320"/>
    </location>
</feature>
<sequence>MWGMLENLRRLTSLSIISVKLPVLTSLINKYLLQFSQMDILPADKIEEYFLVFDEISDESLGPSFEGAGFDSRNALRNLGSGFLYIIISLMYCSLIFFAKLVNFSSQGYFSVNVFSFLRKVINSSYQQIFWSLPLRMIMQQYFIYSISAFSNTQIQINYSTSGEQLASATSLAMMGIAFGAPLFAAIIIFFRHSLVDFSERFGTLTEGLSEQGLYNTPIELIHTLVSIVIYIYLRQTAGIQITLLYFISLLKQAYIIFISPYERPIDNKIALLNELILSAYLMTIMFFTDANGNTDILHICDFVLLSIASLVAALGPMIVKVLSYLKSEKMPEDYFEAQTKNNQKYESKLETKHLVIMKAVKKNSKMQKSKRLVKAIIKKIKGNGKKKAKRVNEITQVESICAIDVTNNNIDNDDNYCYRIDENNLQLSKH</sequence>